<dbReference type="Pfam" id="PF20976">
    <property type="entry name" value="Pop8"/>
    <property type="match status" value="1"/>
</dbReference>
<reference evidence="2 3" key="1">
    <citation type="submission" date="2024-03" db="EMBL/GenBank/DDBJ databases">
        <authorList>
            <person name="Brejova B."/>
        </authorList>
    </citation>
    <scope>NUCLEOTIDE SEQUENCE [LARGE SCALE GENOMIC DNA]</scope>
    <source>
        <strain evidence="2 3">CBS 14171</strain>
    </source>
</reference>
<dbReference type="Proteomes" id="UP001497383">
    <property type="component" value="Chromosome 2"/>
</dbReference>
<evidence type="ECO:0000313" key="2">
    <source>
        <dbReference type="EMBL" id="CAK9436873.1"/>
    </source>
</evidence>
<gene>
    <name evidence="2" type="ORF">LODBEIA_P13950</name>
</gene>
<dbReference type="PANTHER" id="PTHR28173:SF1">
    <property type="entry name" value="RIBONUCLEASES P_MRP PROTEIN SUBUNIT POP8"/>
    <property type="match status" value="1"/>
</dbReference>
<proteinExistence type="predicted"/>
<dbReference type="EMBL" id="OZ022406">
    <property type="protein sequence ID" value="CAK9436873.1"/>
    <property type="molecule type" value="Genomic_DNA"/>
</dbReference>
<evidence type="ECO:0000313" key="3">
    <source>
        <dbReference type="Proteomes" id="UP001497383"/>
    </source>
</evidence>
<feature type="domain" description="Ribonucleases P/MRP subunit Pop8-like" evidence="1">
    <location>
        <begin position="17"/>
        <end position="101"/>
    </location>
</feature>
<dbReference type="GeneID" id="92206591"/>
<dbReference type="PANTHER" id="PTHR28173">
    <property type="entry name" value="RIBONUCLEASES P/MRP PROTEIN SUBUNIT POP8"/>
    <property type="match status" value="1"/>
</dbReference>
<protein>
    <recommendedName>
        <fullName evidence="1">Ribonucleases P/MRP subunit Pop8-like domain-containing protein</fullName>
    </recommendedName>
</protein>
<dbReference type="RefSeq" id="XP_066828333.1">
    <property type="nucleotide sequence ID" value="XM_066971278.1"/>
</dbReference>
<dbReference type="InterPro" id="IPR049128">
    <property type="entry name" value="Pop8-like_dom"/>
</dbReference>
<evidence type="ECO:0000259" key="1">
    <source>
        <dbReference type="Pfam" id="PF20976"/>
    </source>
</evidence>
<accession>A0ABP0ZJX5</accession>
<sequence length="130" mass="15006">MTNGGSVDKIVIKEKIWQYLTLEIFPDPSIFANSSLEAEFNNFDVSLSIWQSLFMSSLNKLYGLIGEASPYEIMVRKSKHEVVLKIQFQDLEKFSNCFLSYTFNLSRFSDLDLPCFIRVVNRGEYIGQIV</sequence>
<name>A0ABP0ZJX5_9ASCO</name>
<dbReference type="InterPro" id="IPR020347">
    <property type="entry name" value="Pop8"/>
</dbReference>
<organism evidence="2 3">
    <name type="scientific">Lodderomyces beijingensis</name>
    <dbReference type="NCBI Taxonomy" id="1775926"/>
    <lineage>
        <taxon>Eukaryota</taxon>
        <taxon>Fungi</taxon>
        <taxon>Dikarya</taxon>
        <taxon>Ascomycota</taxon>
        <taxon>Saccharomycotina</taxon>
        <taxon>Pichiomycetes</taxon>
        <taxon>Debaryomycetaceae</taxon>
        <taxon>Candida/Lodderomyces clade</taxon>
        <taxon>Lodderomyces</taxon>
    </lineage>
</organism>
<keyword evidence="3" id="KW-1185">Reference proteome</keyword>